<protein>
    <recommendedName>
        <fullName evidence="3">Lipoprotein</fullName>
    </recommendedName>
</protein>
<evidence type="ECO:0000313" key="1">
    <source>
        <dbReference type="EMBL" id="AWM13485.1"/>
    </source>
</evidence>
<evidence type="ECO:0000313" key="2">
    <source>
        <dbReference type="Proteomes" id="UP000245429"/>
    </source>
</evidence>
<reference evidence="1 2" key="1">
    <citation type="submission" date="2018-05" db="EMBL/GenBank/DDBJ databases">
        <title>Flavobacterium sp. MEBiC07310.</title>
        <authorList>
            <person name="Baek K."/>
        </authorList>
    </citation>
    <scope>NUCLEOTIDE SEQUENCE [LARGE SCALE GENOMIC DNA]</scope>
    <source>
        <strain evidence="1 2">MEBiC07310</strain>
    </source>
</reference>
<sequence>MKKLMIIATLILVSCNSVKDFTKDGILEISSQKKVQVSETTFLKIEKIVSDSRCPKGVACVRAGEVKLILGVYDETDHSEVLLTLDPLNFETNKKFLESRIKLNDQTISAIHVYPEKVAGQTIVLKDYWLKIILEKKN</sequence>
<dbReference type="KEGG" id="fse:DI487_06175"/>
<dbReference type="PROSITE" id="PS51257">
    <property type="entry name" value="PROKAR_LIPOPROTEIN"/>
    <property type="match status" value="1"/>
</dbReference>
<keyword evidence="2" id="KW-1185">Reference proteome</keyword>
<accession>A0A2U8QUL2</accession>
<dbReference type="RefSeq" id="WP_109568853.1">
    <property type="nucleotide sequence ID" value="NZ_CP029463.1"/>
</dbReference>
<dbReference type="Proteomes" id="UP000245429">
    <property type="component" value="Chromosome"/>
</dbReference>
<gene>
    <name evidence="1" type="ORF">DI487_06175</name>
</gene>
<proteinExistence type="predicted"/>
<dbReference type="AlphaFoldDB" id="A0A2U8QUL2"/>
<name>A0A2U8QUL2_9FLAO</name>
<organism evidence="1 2">
    <name type="scientific">Flavobacterium sediminis</name>
    <dbReference type="NCBI Taxonomy" id="2201181"/>
    <lineage>
        <taxon>Bacteria</taxon>
        <taxon>Pseudomonadati</taxon>
        <taxon>Bacteroidota</taxon>
        <taxon>Flavobacteriia</taxon>
        <taxon>Flavobacteriales</taxon>
        <taxon>Flavobacteriaceae</taxon>
        <taxon>Flavobacterium</taxon>
    </lineage>
</organism>
<dbReference type="EMBL" id="CP029463">
    <property type="protein sequence ID" value="AWM13485.1"/>
    <property type="molecule type" value="Genomic_DNA"/>
</dbReference>
<dbReference type="OrthoDB" id="163809at2"/>
<evidence type="ECO:0008006" key="3">
    <source>
        <dbReference type="Google" id="ProtNLM"/>
    </source>
</evidence>